<dbReference type="OrthoDB" id="274805at2"/>
<dbReference type="GeneID" id="29420567"/>
<reference evidence="1 2" key="1">
    <citation type="journal article" date="2015" name="Genome Announc.">
        <title>Draft Genome Sequence of Clostridium tyrobutyricum Strain DIVETGP, Isolated from Cow's Milk for Grana Padano Production.</title>
        <authorList>
            <person name="Soggiu A."/>
            <person name="Piras C."/>
            <person name="Gaiarsa S."/>
            <person name="Sassera D."/>
            <person name="Roncada P."/>
            <person name="Bendixen E."/>
            <person name="Brasca M."/>
            <person name="Bonizzi L."/>
        </authorList>
    </citation>
    <scope>NUCLEOTIDE SEQUENCE [LARGE SCALE GENOMIC DNA]</scope>
    <source>
        <strain evidence="1 2">DIVETGP</strain>
    </source>
</reference>
<sequence length="225" mass="27056">MCDENVCLVGYHGSDIKRANKMLDNKSMIPSIGDKHWLGNGSYFYKDDFYAFKWIKDMFKYRYKYEYKTKNQLTDDYGIISIRLSIKKNRIFNLENNPIHKSIMDYAYNKFSNKKEYSKRFRNVDLVDGVVINILFDILNYNKQYDLVISTFPINKSRYRHSKLRLNYLPETQYCVKNNNIIEFDCLLDLNNLIDNYESIISKIYNGCTENELYKFSYNKNKFKL</sequence>
<dbReference type="SUPFAM" id="SSF56399">
    <property type="entry name" value="ADP-ribosylation"/>
    <property type="match status" value="1"/>
</dbReference>
<gene>
    <name evidence="1" type="ORF">CTDIVETGP_1229</name>
</gene>
<evidence type="ECO:0000313" key="1">
    <source>
        <dbReference type="EMBL" id="CDL91159.1"/>
    </source>
</evidence>
<dbReference type="RefSeq" id="WP_017896033.1">
    <property type="nucleotide sequence ID" value="NZ_CBXI010000020.1"/>
</dbReference>
<name>W6N763_CLOTY</name>
<dbReference type="EMBL" id="CBXI010000020">
    <property type="protein sequence ID" value="CDL91159.1"/>
    <property type="molecule type" value="Genomic_DNA"/>
</dbReference>
<organism evidence="1 2">
    <name type="scientific">Clostridium tyrobutyricum DIVETGP</name>
    <dbReference type="NCBI Taxonomy" id="1408889"/>
    <lineage>
        <taxon>Bacteria</taxon>
        <taxon>Bacillati</taxon>
        <taxon>Bacillota</taxon>
        <taxon>Clostridia</taxon>
        <taxon>Eubacteriales</taxon>
        <taxon>Clostridiaceae</taxon>
        <taxon>Clostridium</taxon>
    </lineage>
</organism>
<proteinExistence type="predicted"/>
<protein>
    <submittedName>
        <fullName evidence="1">Uncharacterized protein</fullName>
    </submittedName>
</protein>
<evidence type="ECO:0000313" key="2">
    <source>
        <dbReference type="Proteomes" id="UP000019482"/>
    </source>
</evidence>
<keyword evidence="2" id="KW-1185">Reference proteome</keyword>
<dbReference type="Proteomes" id="UP000019482">
    <property type="component" value="Unassembled WGS sequence"/>
</dbReference>
<accession>W6N763</accession>
<dbReference type="AlphaFoldDB" id="W6N763"/>
<comment type="caution">
    <text evidence="1">The sequence shown here is derived from an EMBL/GenBank/DDBJ whole genome shotgun (WGS) entry which is preliminary data.</text>
</comment>